<feature type="domain" description="Sigma-54 factor interaction" evidence="8">
    <location>
        <begin position="144"/>
        <end position="373"/>
    </location>
</feature>
<sequence length="458" mass="50622">MTINSKGHVLVVDDDPSLLRLISIRLQSAGYEVSSVASAKHALAQIESQIPSLLISDVCMSGMDGLELFAKVKKEHPHLPVILLTAHGSIPDAVRATEKGVFGYLTKPFDSKVLLDKVADAVALSVDPNRHETAKEQSSWRNSVITQSPLMLTLLSEAKQVAKSDVSVMLHGQSGTGKELFAKAIHQASPRASGPFIAVNCAAIPHELFESELFGYQKGAFTGAYQAQQGLFEAAKGGTLFLDEIADTQLNSQAKLLRALQEREIRRLGSQQSTAIDVRVIAASHQDLASLVKQRLFREDLYYRLNVVELDLPRLASRCEDIPLLVEHFANQFAVNHNVPARHYSSEAMSLLVSADWPGNVRQLMNVVERTQALSTESFVALHLVQNALKKESELSGFNQARDDFERGYLARVLRLTQGNVSQAAKIAQRNRTDFYKLLERHHLKADAFRVTELVDLE</sequence>
<accession>A0A420E697</accession>
<dbReference type="Gene3D" id="3.40.50.2300">
    <property type="match status" value="1"/>
</dbReference>
<dbReference type="PANTHER" id="PTHR32071">
    <property type="entry name" value="TRANSCRIPTIONAL REGULATORY PROTEIN"/>
    <property type="match status" value="1"/>
</dbReference>
<dbReference type="InterPro" id="IPR002078">
    <property type="entry name" value="Sigma_54_int"/>
</dbReference>
<feature type="domain" description="Response regulatory" evidence="9">
    <location>
        <begin position="8"/>
        <end position="122"/>
    </location>
</feature>
<keyword evidence="6" id="KW-0804">Transcription</keyword>
<dbReference type="GO" id="GO:0005524">
    <property type="term" value="F:ATP binding"/>
    <property type="evidence" value="ECO:0007669"/>
    <property type="project" value="UniProtKB-KW"/>
</dbReference>
<dbReference type="FunFam" id="3.40.50.300:FF:000006">
    <property type="entry name" value="DNA-binding transcriptional regulator NtrC"/>
    <property type="match status" value="1"/>
</dbReference>
<keyword evidence="2" id="KW-0547">Nucleotide-binding</keyword>
<name>A0A420E697_9ALTE</name>
<proteinExistence type="predicted"/>
<dbReference type="InterPro" id="IPR009057">
    <property type="entry name" value="Homeodomain-like_sf"/>
</dbReference>
<reference evidence="10 11" key="1">
    <citation type="submission" date="2018-09" db="EMBL/GenBank/DDBJ databases">
        <authorList>
            <person name="Wang Z."/>
        </authorList>
    </citation>
    <scope>NUCLEOTIDE SEQUENCE [LARGE SCALE GENOMIC DNA]</scope>
    <source>
        <strain evidence="10 11">ALS 81</strain>
    </source>
</reference>
<dbReference type="AlphaFoldDB" id="A0A420E697"/>
<evidence type="ECO:0000256" key="3">
    <source>
        <dbReference type="ARBA" id="ARBA00022840"/>
    </source>
</evidence>
<dbReference type="Pfam" id="PF25601">
    <property type="entry name" value="AAA_lid_14"/>
    <property type="match status" value="1"/>
</dbReference>
<dbReference type="PROSITE" id="PS00675">
    <property type="entry name" value="SIGMA54_INTERACT_1"/>
    <property type="match status" value="1"/>
</dbReference>
<evidence type="ECO:0000256" key="5">
    <source>
        <dbReference type="ARBA" id="ARBA00023015"/>
    </source>
</evidence>
<evidence type="ECO:0000256" key="4">
    <source>
        <dbReference type="ARBA" id="ARBA00023012"/>
    </source>
</evidence>
<dbReference type="Pfam" id="PF00072">
    <property type="entry name" value="Response_reg"/>
    <property type="match status" value="1"/>
</dbReference>
<dbReference type="GO" id="GO:0006355">
    <property type="term" value="P:regulation of DNA-templated transcription"/>
    <property type="evidence" value="ECO:0007669"/>
    <property type="project" value="InterPro"/>
</dbReference>
<dbReference type="OrthoDB" id="9804019at2"/>
<keyword evidence="5" id="KW-0805">Transcription regulation</keyword>
<evidence type="ECO:0000256" key="1">
    <source>
        <dbReference type="ARBA" id="ARBA00022553"/>
    </source>
</evidence>
<dbReference type="CDD" id="cd00009">
    <property type="entry name" value="AAA"/>
    <property type="match status" value="1"/>
</dbReference>
<keyword evidence="4" id="KW-0902">Two-component regulatory system</keyword>
<feature type="modified residue" description="4-aspartylphosphate" evidence="7">
    <location>
        <position position="57"/>
    </location>
</feature>
<dbReference type="GO" id="GO:0000160">
    <property type="term" value="P:phosphorelay signal transduction system"/>
    <property type="evidence" value="ECO:0007669"/>
    <property type="project" value="UniProtKB-KW"/>
</dbReference>
<dbReference type="PROSITE" id="PS00688">
    <property type="entry name" value="SIGMA54_INTERACT_3"/>
    <property type="match status" value="1"/>
</dbReference>
<dbReference type="PANTHER" id="PTHR32071:SF116">
    <property type="entry name" value="TRANSCRIPTIONAL REGULATORY PROTEIN GLRR"/>
    <property type="match status" value="1"/>
</dbReference>
<comment type="caution">
    <text evidence="10">The sequence shown here is derived from an EMBL/GenBank/DDBJ whole genome shotgun (WGS) entry which is preliminary data.</text>
</comment>
<gene>
    <name evidence="10" type="ORF">DBZ36_19850</name>
</gene>
<dbReference type="InterPro" id="IPR058031">
    <property type="entry name" value="AAA_lid_NorR"/>
</dbReference>
<dbReference type="Gene3D" id="3.40.50.300">
    <property type="entry name" value="P-loop containing nucleotide triphosphate hydrolases"/>
    <property type="match status" value="1"/>
</dbReference>
<dbReference type="SUPFAM" id="SSF52540">
    <property type="entry name" value="P-loop containing nucleoside triphosphate hydrolases"/>
    <property type="match status" value="1"/>
</dbReference>
<dbReference type="PROSITE" id="PS50045">
    <property type="entry name" value="SIGMA54_INTERACT_4"/>
    <property type="match status" value="1"/>
</dbReference>
<evidence type="ECO:0000256" key="7">
    <source>
        <dbReference type="PROSITE-ProRule" id="PRU00169"/>
    </source>
</evidence>
<keyword evidence="3" id="KW-0067">ATP-binding</keyword>
<dbReference type="InterPro" id="IPR003593">
    <property type="entry name" value="AAA+_ATPase"/>
</dbReference>
<dbReference type="FunFam" id="3.40.50.2300:FF:000018">
    <property type="entry name" value="DNA-binding transcriptional regulator NtrC"/>
    <property type="match status" value="1"/>
</dbReference>
<evidence type="ECO:0000259" key="8">
    <source>
        <dbReference type="PROSITE" id="PS50045"/>
    </source>
</evidence>
<dbReference type="PROSITE" id="PS50110">
    <property type="entry name" value="RESPONSE_REGULATORY"/>
    <property type="match status" value="1"/>
</dbReference>
<dbReference type="Pfam" id="PF00158">
    <property type="entry name" value="Sigma54_activat"/>
    <property type="match status" value="1"/>
</dbReference>
<dbReference type="InterPro" id="IPR027417">
    <property type="entry name" value="P-loop_NTPase"/>
</dbReference>
<keyword evidence="11" id="KW-1185">Reference proteome</keyword>
<dbReference type="InterPro" id="IPR025662">
    <property type="entry name" value="Sigma_54_int_dom_ATP-bd_1"/>
</dbReference>
<dbReference type="SMART" id="SM00382">
    <property type="entry name" value="AAA"/>
    <property type="match status" value="1"/>
</dbReference>
<dbReference type="SMART" id="SM00448">
    <property type="entry name" value="REC"/>
    <property type="match status" value="1"/>
</dbReference>
<dbReference type="Proteomes" id="UP000286482">
    <property type="component" value="Unassembled WGS sequence"/>
</dbReference>
<evidence type="ECO:0000313" key="10">
    <source>
        <dbReference type="EMBL" id="RKF13314.1"/>
    </source>
</evidence>
<dbReference type="Gene3D" id="1.10.8.60">
    <property type="match status" value="1"/>
</dbReference>
<protein>
    <submittedName>
        <fullName evidence="10">Response regulator</fullName>
    </submittedName>
</protein>
<dbReference type="EMBL" id="RAQO01000012">
    <property type="protein sequence ID" value="RKF13314.1"/>
    <property type="molecule type" value="Genomic_DNA"/>
</dbReference>
<evidence type="ECO:0000256" key="2">
    <source>
        <dbReference type="ARBA" id="ARBA00022741"/>
    </source>
</evidence>
<keyword evidence="1 7" id="KW-0597">Phosphoprotein</keyword>
<organism evidence="10 11">
    <name type="scientific">Alginatibacterium sediminis</name>
    <dbReference type="NCBI Taxonomy" id="2164068"/>
    <lineage>
        <taxon>Bacteria</taxon>
        <taxon>Pseudomonadati</taxon>
        <taxon>Pseudomonadota</taxon>
        <taxon>Gammaproteobacteria</taxon>
        <taxon>Alteromonadales</taxon>
        <taxon>Alteromonadaceae</taxon>
        <taxon>Alginatibacterium</taxon>
    </lineage>
</organism>
<evidence type="ECO:0000313" key="11">
    <source>
        <dbReference type="Proteomes" id="UP000286482"/>
    </source>
</evidence>
<evidence type="ECO:0000256" key="6">
    <source>
        <dbReference type="ARBA" id="ARBA00023163"/>
    </source>
</evidence>
<dbReference type="SUPFAM" id="SSF52172">
    <property type="entry name" value="CheY-like"/>
    <property type="match status" value="1"/>
</dbReference>
<dbReference type="Gene3D" id="1.10.10.60">
    <property type="entry name" value="Homeodomain-like"/>
    <property type="match status" value="1"/>
</dbReference>
<dbReference type="InterPro" id="IPR011006">
    <property type="entry name" value="CheY-like_superfamily"/>
</dbReference>
<dbReference type="InterPro" id="IPR025944">
    <property type="entry name" value="Sigma_54_int_dom_CS"/>
</dbReference>
<evidence type="ECO:0000259" key="9">
    <source>
        <dbReference type="PROSITE" id="PS50110"/>
    </source>
</evidence>
<dbReference type="InterPro" id="IPR001789">
    <property type="entry name" value="Sig_transdc_resp-reg_receiver"/>
</dbReference>
<dbReference type="SUPFAM" id="SSF46689">
    <property type="entry name" value="Homeodomain-like"/>
    <property type="match status" value="1"/>
</dbReference>
<dbReference type="RefSeq" id="WP_120356727.1">
    <property type="nucleotide sequence ID" value="NZ_RAQO01000012.1"/>
</dbReference>